<dbReference type="Proteomes" id="UP000305836">
    <property type="component" value="Unassembled WGS sequence"/>
</dbReference>
<comment type="caution">
    <text evidence="2">The sequence shown here is derived from an EMBL/GenBank/DDBJ whole genome shotgun (WGS) entry which is preliminary data.</text>
</comment>
<sequence length="177" mass="18294">MAPRSTVPWIGVLLAMTVVVLADPLIKADWMLIPLAVVVAAVAAFAISSGVNRISAGTPRSAAWTTAVVLVVACIAVGVAMASKRTSSVQSLVLAFGPFVLFRLVAKSMDRFIDEFTLPLVAGMIAAAVFAGAVPVIAYGHPGLPIWPAIGIGAGLGFAEGLVSGALLWRMVPKFLR</sequence>
<organism evidence="2 3">
    <name type="scientific">Kribbella jiaozuonensis</name>
    <dbReference type="NCBI Taxonomy" id="2575441"/>
    <lineage>
        <taxon>Bacteria</taxon>
        <taxon>Bacillati</taxon>
        <taxon>Actinomycetota</taxon>
        <taxon>Actinomycetes</taxon>
        <taxon>Propionibacteriales</taxon>
        <taxon>Kribbellaceae</taxon>
        <taxon>Kribbella</taxon>
    </lineage>
</organism>
<feature type="transmembrane region" description="Helical" evidence="1">
    <location>
        <begin position="146"/>
        <end position="169"/>
    </location>
</feature>
<name>A0A4U3LHS4_9ACTN</name>
<reference evidence="2 3" key="1">
    <citation type="submission" date="2019-04" db="EMBL/GenBank/DDBJ databases">
        <title>Kribbella sp. NEAU-THZ 27 nov., a novel actinomycete isolated from soil.</title>
        <authorList>
            <person name="Duan L."/>
        </authorList>
    </citation>
    <scope>NUCLEOTIDE SEQUENCE [LARGE SCALE GENOMIC DNA]</scope>
    <source>
        <strain evidence="3">NEAU-THZ27</strain>
    </source>
</reference>
<evidence type="ECO:0000313" key="2">
    <source>
        <dbReference type="EMBL" id="TKK75145.1"/>
    </source>
</evidence>
<keyword evidence="1" id="KW-1133">Transmembrane helix</keyword>
<proteinExistence type="predicted"/>
<evidence type="ECO:0000256" key="1">
    <source>
        <dbReference type="SAM" id="Phobius"/>
    </source>
</evidence>
<protein>
    <submittedName>
        <fullName evidence="2">Uncharacterized protein</fullName>
    </submittedName>
</protein>
<dbReference type="RefSeq" id="WP_137258008.1">
    <property type="nucleotide sequence ID" value="NZ_JBHSPQ010000005.1"/>
</dbReference>
<keyword evidence="3" id="KW-1185">Reference proteome</keyword>
<keyword evidence="1" id="KW-0472">Membrane</keyword>
<feature type="transmembrane region" description="Helical" evidence="1">
    <location>
        <begin position="32"/>
        <end position="51"/>
    </location>
</feature>
<evidence type="ECO:0000313" key="3">
    <source>
        <dbReference type="Proteomes" id="UP000305836"/>
    </source>
</evidence>
<keyword evidence="1" id="KW-0812">Transmembrane</keyword>
<accession>A0A4U3LHS4</accession>
<feature type="transmembrane region" description="Helical" evidence="1">
    <location>
        <begin position="118"/>
        <end position="140"/>
    </location>
</feature>
<feature type="transmembrane region" description="Helical" evidence="1">
    <location>
        <begin position="88"/>
        <end position="106"/>
    </location>
</feature>
<feature type="transmembrane region" description="Helical" evidence="1">
    <location>
        <begin position="63"/>
        <end position="82"/>
    </location>
</feature>
<dbReference type="AlphaFoldDB" id="A0A4U3LHS4"/>
<gene>
    <name evidence="2" type="ORF">FDA38_32475</name>
</gene>
<dbReference type="EMBL" id="SZPZ01000005">
    <property type="protein sequence ID" value="TKK75145.1"/>
    <property type="molecule type" value="Genomic_DNA"/>
</dbReference>